<feature type="compositionally biased region" description="Acidic residues" evidence="11">
    <location>
        <begin position="1132"/>
        <end position="1155"/>
    </location>
</feature>
<dbReference type="EMBL" id="JBBJBU010000014">
    <property type="protein sequence ID" value="KAK7202922.1"/>
    <property type="molecule type" value="Genomic_DNA"/>
</dbReference>
<dbReference type="Pfam" id="PF12110">
    <property type="entry name" value="Nup96"/>
    <property type="match status" value="1"/>
</dbReference>
<dbReference type="Pfam" id="PF04096">
    <property type="entry name" value="Nucleoporin2"/>
    <property type="match status" value="1"/>
</dbReference>
<feature type="compositionally biased region" description="Basic and acidic residues" evidence="11">
    <location>
        <begin position="796"/>
        <end position="811"/>
    </location>
</feature>
<feature type="compositionally biased region" description="Polar residues" evidence="11">
    <location>
        <begin position="515"/>
        <end position="541"/>
    </location>
</feature>
<evidence type="ECO:0000313" key="13">
    <source>
        <dbReference type="EMBL" id="KAK7202922.1"/>
    </source>
</evidence>
<comment type="subcellular location">
    <subcellularLocation>
        <location evidence="2">Nucleus membrane</location>
        <topology evidence="2">Peripheral membrane protein</topology>
        <orientation evidence="2">Nucleoplasmic side</orientation>
    </subcellularLocation>
    <subcellularLocation>
        <location evidence="1">Nucleus</location>
        <location evidence="1">Nuclear pore complex</location>
    </subcellularLocation>
</comment>
<dbReference type="Gene3D" id="3.30.1610.10">
    <property type="entry name" value="Peptidase S59, nucleoporin"/>
    <property type="match status" value="1"/>
</dbReference>
<feature type="compositionally biased region" description="Polar residues" evidence="11">
    <location>
        <begin position="548"/>
        <end position="557"/>
    </location>
</feature>
<dbReference type="GeneID" id="90039838"/>
<dbReference type="Pfam" id="PF13634">
    <property type="entry name" value="Nucleoporin_FG"/>
    <property type="match status" value="5"/>
</dbReference>
<evidence type="ECO:0000256" key="4">
    <source>
        <dbReference type="ARBA" id="ARBA00022448"/>
    </source>
</evidence>
<keyword evidence="14" id="KW-1185">Reference proteome</keyword>
<gene>
    <name evidence="13" type="ORF">BZA70DRAFT_291730</name>
</gene>
<feature type="region of interest" description="Disordered" evidence="11">
    <location>
        <begin position="781"/>
        <end position="811"/>
    </location>
</feature>
<dbReference type="Proteomes" id="UP001498771">
    <property type="component" value="Unassembled WGS sequence"/>
</dbReference>
<dbReference type="Gene3D" id="1.25.40.690">
    <property type="match status" value="1"/>
</dbReference>
<keyword evidence="6" id="KW-0509">mRNA transport</keyword>
<dbReference type="InterPro" id="IPR007230">
    <property type="entry name" value="Nup98_auto-Pept-S59_dom"/>
</dbReference>
<keyword evidence="7" id="KW-0653">Protein transport</keyword>
<dbReference type="InterPro" id="IPR025574">
    <property type="entry name" value="Nucleoporin_FG_rpt"/>
</dbReference>
<evidence type="ECO:0000256" key="2">
    <source>
        <dbReference type="ARBA" id="ARBA00004620"/>
    </source>
</evidence>
<feature type="region of interest" description="Disordered" evidence="11">
    <location>
        <begin position="625"/>
        <end position="737"/>
    </location>
</feature>
<dbReference type="Gene3D" id="1.10.10.2360">
    <property type="match status" value="1"/>
</dbReference>
<keyword evidence="5" id="KW-0068">Autocatalytic cleavage</keyword>
<feature type="compositionally biased region" description="Low complexity" evidence="11">
    <location>
        <begin position="69"/>
        <end position="84"/>
    </location>
</feature>
<evidence type="ECO:0000256" key="1">
    <source>
        <dbReference type="ARBA" id="ARBA00004567"/>
    </source>
</evidence>
<feature type="region of interest" description="Disordered" evidence="11">
    <location>
        <begin position="826"/>
        <end position="853"/>
    </location>
</feature>
<feature type="region of interest" description="Disordered" evidence="11">
    <location>
        <begin position="61"/>
        <end position="84"/>
    </location>
</feature>
<evidence type="ECO:0000256" key="5">
    <source>
        <dbReference type="ARBA" id="ARBA00022813"/>
    </source>
</evidence>
<evidence type="ECO:0000256" key="10">
    <source>
        <dbReference type="ARBA" id="ARBA00023242"/>
    </source>
</evidence>
<feature type="region of interest" description="Disordered" evidence="11">
    <location>
        <begin position="290"/>
        <end position="333"/>
    </location>
</feature>
<evidence type="ECO:0000259" key="12">
    <source>
        <dbReference type="PROSITE" id="PS51434"/>
    </source>
</evidence>
<feature type="domain" description="Peptidase S59" evidence="12">
    <location>
        <begin position="865"/>
        <end position="1008"/>
    </location>
</feature>
<evidence type="ECO:0000256" key="9">
    <source>
        <dbReference type="ARBA" id="ARBA00023132"/>
    </source>
</evidence>
<dbReference type="PANTHER" id="PTHR23198">
    <property type="entry name" value="NUCLEOPORIN"/>
    <property type="match status" value="1"/>
</dbReference>
<evidence type="ECO:0000256" key="3">
    <source>
        <dbReference type="ARBA" id="ARBA00008926"/>
    </source>
</evidence>
<feature type="region of interest" description="Disordered" evidence="11">
    <location>
        <begin position="515"/>
        <end position="565"/>
    </location>
</feature>
<evidence type="ECO:0000256" key="7">
    <source>
        <dbReference type="ARBA" id="ARBA00022927"/>
    </source>
</evidence>
<dbReference type="SUPFAM" id="SSF82215">
    <property type="entry name" value="C-terminal autoproteolytic domain of nucleoporin nup98"/>
    <property type="match status" value="1"/>
</dbReference>
<dbReference type="InterPro" id="IPR036903">
    <property type="entry name" value="Nup98_auto-Pept-S59_dom_sf"/>
</dbReference>
<keyword evidence="10" id="KW-0539">Nucleus</keyword>
<feature type="compositionally biased region" description="Polar residues" evidence="11">
    <location>
        <begin position="838"/>
        <end position="849"/>
    </location>
</feature>
<keyword evidence="4" id="KW-0813">Transport</keyword>
<feature type="region of interest" description="Disordered" evidence="11">
    <location>
        <begin position="1"/>
        <end position="46"/>
    </location>
</feature>
<reference evidence="13 14" key="1">
    <citation type="submission" date="2024-03" db="EMBL/GenBank/DDBJ databases">
        <title>Genome-scale model development and genomic sequencing of the oleaginous clade Lipomyces.</title>
        <authorList>
            <consortium name="Lawrence Berkeley National Laboratory"/>
            <person name="Czajka J.J."/>
            <person name="Han Y."/>
            <person name="Kim J."/>
            <person name="Mondo S.J."/>
            <person name="Hofstad B.A."/>
            <person name="Robles A."/>
            <person name="Haridas S."/>
            <person name="Riley R."/>
            <person name="LaButti K."/>
            <person name="Pangilinan J."/>
            <person name="Andreopoulos W."/>
            <person name="Lipzen A."/>
            <person name="Yan J."/>
            <person name="Wang M."/>
            <person name="Ng V."/>
            <person name="Grigoriev I.V."/>
            <person name="Spatafora J.W."/>
            <person name="Magnuson J.K."/>
            <person name="Baker S.E."/>
            <person name="Pomraning K.R."/>
        </authorList>
    </citation>
    <scope>NUCLEOTIDE SEQUENCE [LARGE SCALE GENOMIC DNA]</scope>
    <source>
        <strain evidence="13 14">Phaff 52-87</strain>
    </source>
</reference>
<evidence type="ECO:0000256" key="8">
    <source>
        <dbReference type="ARBA" id="ARBA00023010"/>
    </source>
</evidence>
<evidence type="ECO:0000313" key="14">
    <source>
        <dbReference type="Proteomes" id="UP001498771"/>
    </source>
</evidence>
<evidence type="ECO:0000256" key="6">
    <source>
        <dbReference type="ARBA" id="ARBA00022816"/>
    </source>
</evidence>
<accession>A0ABR1EZH4</accession>
<feature type="region of interest" description="Disordered" evidence="11">
    <location>
        <begin position="110"/>
        <end position="155"/>
    </location>
</feature>
<feature type="compositionally biased region" description="Low complexity" evidence="11">
    <location>
        <begin position="290"/>
        <end position="315"/>
    </location>
</feature>
<dbReference type="InterPro" id="IPR037665">
    <property type="entry name" value="Nucleoporin_S59-like"/>
</dbReference>
<feature type="compositionally biased region" description="Polar residues" evidence="11">
    <location>
        <begin position="625"/>
        <end position="641"/>
    </location>
</feature>
<protein>
    <submittedName>
        <fullName evidence="13">Nuclear protein 96-domain-containing protein</fullName>
    </submittedName>
</protein>
<dbReference type="RefSeq" id="XP_064765955.1">
    <property type="nucleotide sequence ID" value="XM_064914326.1"/>
</dbReference>
<feature type="compositionally biased region" description="Low complexity" evidence="11">
    <location>
        <begin position="1"/>
        <end position="26"/>
    </location>
</feature>
<dbReference type="PROSITE" id="PS51434">
    <property type="entry name" value="NUP_C"/>
    <property type="match status" value="1"/>
</dbReference>
<name>A0ABR1EZH4_9ASCO</name>
<feature type="compositionally biased region" description="Polar residues" evidence="11">
    <location>
        <begin position="671"/>
        <end position="694"/>
    </location>
</feature>
<dbReference type="PANTHER" id="PTHR23198:SF6">
    <property type="entry name" value="NUCLEAR PORE COMPLEX PROTEIN NUP98-NUP96"/>
    <property type="match status" value="1"/>
</dbReference>
<dbReference type="InterPro" id="IPR021967">
    <property type="entry name" value="Nup98_C"/>
</dbReference>
<comment type="caution">
    <text evidence="13">The sequence shown here is derived from an EMBL/GenBank/DDBJ whole genome shotgun (WGS) entry which is preliminary data.</text>
</comment>
<sequence length="1834" mass="193806">MFGQSSGTGSAFGGFNNNNNNTNQQAPLFGSNTASTNPAFGSTTSTTGAFGQTSAFGSNTAPASGGLFGQNNNTNNQSSGFSGFGNAARPTFGAASTGFGGNATNTGGGLFGSTQTNTASTTSPFGGNSAFGSTNNTTSPFGQTNTTPSSGGLFGSAAAKPSSAFGGFGSTSTNTSPAAGFGGSFGSANGATNQGTALTPFQPLKEKEPTSNVTSVYQSISCMPAYQKYSFEELREQDYAQGRRYGNSTGAGAFGKPTGFGSGTFGQTNTGFGQTNNTPGGNGLFGNANNNSPSTTGGFGSTAFGANNTNNTNNTSGGLFGQKPATGGLFGSTNTGSTSGGMFGSNNTSNAFGATNNTTSAPAFGQTNTTGSAFGGGFGANNNNQPKPAFGATGTTGGFGGFGANNTASAAPAFGGSTATTFGAPAAGAAAGTGTGLFGNTNTNTGFGQTNTSTTPAFGGFGAANNNAAATSQPSTFGGFGATANNNNAAQTKPAFGGFGAGGFGSTTTNTTSTPMFGQSQNNQQKPAFGFGQTQPNQQQPAAGGLFGSNNTTQPSTGGLFGSANNTNNTSGGLFGANNNTQSSGGLFGAKPQTGGLFSAAQPQQNNGLFGGGGLNAAGGFGTQNNSSMFGNSQQQGNSMFGGSQFGGVGGQQQNPLQASIDQNPFGANPLFSSTSGPNQSSPGPIATPISNAAQKKKPALLPTYKLSPRPASSPRPKSANGRSASGSLSSGSGSNGSVMSKSLLFDGLADKAILSSDAFSPRNDIRKLVIDKRVTESELLTGGGDLGKFSATPSKEPKEVPKPRAVPEMKETTTNAPSLFAKAVSAPVEKKEEPATPNVTASTETPASSLAKPAATFDSPSFDNDGYWSYPSRLALRKMSLKELSEVADFQVGRKGYGEVSFSRPVDLSTFAHPEQIPGQYVIFGNKTCAVYPDDINKPEVGKGLNIPATITLENCWPIKKDTKEPILDPDHPAIPRHLQRLKSYAGTKFVTYMADKGTWVFTVEHFSVWGLVDDSGDEYDETDEPAEVKIPESNVQPMLQFPKAPQETALYGYSPMKTDTAPLATPLRNISEAMSSPAELDDSPSVARLPGGWNANSGMFSAQQPFLARGDTFKNSQPNIMADVRSTYHDEEEEQTSDEDKEEVHEEEEEGVPDETGSVIGPEDEDYDDYEGDEELVEPVHVEVGQDWIEQLKFAERPTSLWNEAEATRNAWLEDTKSSNRLGDDKFTFADLDSVIFGGDRFFDETEEAERRAKEEEAEAAEKNASKILFALSGKEIVPRSPVEVAIPSSGFDFLRIHLNNSVIRFREAGLPLFQPKPELTFVDVYEFYNRSLGSAEGVKNIWKLASILFDDVRMDAQLVSPSADHQIAAELIRKSMLSEFVERLAEKKVSDDLQRLPHEEAVFVLLSGHQIEQACIELVKDRNLHLATLVPLIGGDADFRRDIKNQINDWTMRQVLAHVPPAIRKIYELMSGNTSIASGSQGSTFAEDKVPEMCISKGLDWIRAFGLRLWYEIFEEDSIDKAVIAYESALKVSPEIASPLSGSSKTDTMYELLKLYADKSYAIESAVIPARPDGEALDLSVTWQLFNILFRVKSIRSVNEQTVTSGDGLCVDFAYQLESAGEWTFAIFVLLHIADVKICKTAVQDLLNRHVEDMDGAAESFLVDTLRVPKKMILTAKALYAHRADEPVQEARYLLDAAEWTQAHAVIIRTVGPRAIISEDYDSLLSLLSRFEDVTEIPGWNIGGQIYLDYIAVMKSQQVDIYDDDEDDENASENIEAWWPRQVRGIPVQDVSLEDSVDRLRSSLPMADTESLGFHAMVAVQEMAKIVGVDV</sequence>
<feature type="region of interest" description="Disordered" evidence="11">
    <location>
        <begin position="1129"/>
        <end position="1172"/>
    </location>
</feature>
<proteinExistence type="inferred from homology"/>
<evidence type="ECO:0000256" key="11">
    <source>
        <dbReference type="SAM" id="MobiDB-lite"/>
    </source>
</evidence>
<organism evidence="13 14">
    <name type="scientific">Myxozyma melibiosi</name>
    <dbReference type="NCBI Taxonomy" id="54550"/>
    <lineage>
        <taxon>Eukaryota</taxon>
        <taxon>Fungi</taxon>
        <taxon>Dikarya</taxon>
        <taxon>Ascomycota</taxon>
        <taxon>Saccharomycotina</taxon>
        <taxon>Lipomycetes</taxon>
        <taxon>Lipomycetales</taxon>
        <taxon>Lipomycetaceae</taxon>
        <taxon>Myxozyma</taxon>
    </lineage>
</organism>
<feature type="compositionally biased region" description="Polar residues" evidence="11">
    <location>
        <begin position="113"/>
        <end position="150"/>
    </location>
</feature>
<keyword evidence="8" id="KW-0811">Translocation</keyword>
<comment type="similarity">
    <text evidence="3">Belongs to the nucleoporin GLFG family.</text>
</comment>
<keyword evidence="9" id="KW-0906">Nuclear pore complex</keyword>
<feature type="compositionally biased region" description="Low complexity" evidence="11">
    <location>
        <begin position="708"/>
        <end position="737"/>
    </location>
</feature>